<reference evidence="3" key="5">
    <citation type="journal article" date="2021" name="G3 (Bethesda)">
        <title>Aegilops tauschii genome assembly Aet v5.0 features greater sequence contiguity and improved annotation.</title>
        <authorList>
            <person name="Wang L."/>
            <person name="Zhu T."/>
            <person name="Rodriguez J.C."/>
            <person name="Deal K.R."/>
            <person name="Dubcovsky J."/>
            <person name="McGuire P.E."/>
            <person name="Lux T."/>
            <person name="Spannagl M."/>
            <person name="Mayer K.F.X."/>
            <person name="Baldrich P."/>
            <person name="Meyers B.C."/>
            <person name="Huo N."/>
            <person name="Gu Y.Q."/>
            <person name="Zhou H."/>
            <person name="Devos K.M."/>
            <person name="Bennetzen J.L."/>
            <person name="Unver T."/>
            <person name="Budak H."/>
            <person name="Gulick P.J."/>
            <person name="Galiba G."/>
            <person name="Kalapos B."/>
            <person name="Nelson D.R."/>
            <person name="Li P."/>
            <person name="You F.M."/>
            <person name="Luo M.C."/>
            <person name="Dvorak J."/>
        </authorList>
    </citation>
    <scope>NUCLEOTIDE SEQUENCE [LARGE SCALE GENOMIC DNA]</scope>
    <source>
        <strain evidence="3">cv. AL8/78</strain>
    </source>
</reference>
<reference evidence="4" key="2">
    <citation type="journal article" date="2017" name="Nat. Plants">
        <title>The Aegilops tauschii genome reveals multiple impacts of transposons.</title>
        <authorList>
            <person name="Zhao G."/>
            <person name="Zou C."/>
            <person name="Li K."/>
            <person name="Wang K."/>
            <person name="Li T."/>
            <person name="Gao L."/>
            <person name="Zhang X."/>
            <person name="Wang H."/>
            <person name="Yang Z."/>
            <person name="Liu X."/>
            <person name="Jiang W."/>
            <person name="Mao L."/>
            <person name="Kong X."/>
            <person name="Jiao Y."/>
            <person name="Jia J."/>
        </authorList>
    </citation>
    <scope>NUCLEOTIDE SEQUENCE [LARGE SCALE GENOMIC DNA]</scope>
    <source>
        <strain evidence="4">cv. AL8/78</strain>
    </source>
</reference>
<dbReference type="Gramene" id="AET2Gv20007000.5">
    <property type="protein sequence ID" value="AET2Gv20007000.5"/>
    <property type="gene ID" value="AET2Gv20007000"/>
</dbReference>
<keyword evidence="1" id="KW-0812">Transmembrane</keyword>
<evidence type="ECO:0000259" key="2">
    <source>
        <dbReference type="PROSITE" id="PS50174"/>
    </source>
</evidence>
<feature type="transmembrane region" description="Helical" evidence="1">
    <location>
        <begin position="79"/>
        <end position="104"/>
    </location>
</feature>
<dbReference type="Pfam" id="PF01585">
    <property type="entry name" value="G-patch"/>
    <property type="match status" value="1"/>
</dbReference>
<dbReference type="SMART" id="SM00443">
    <property type="entry name" value="G_patch"/>
    <property type="match status" value="1"/>
</dbReference>
<feature type="domain" description="G-patch" evidence="2">
    <location>
        <begin position="1"/>
        <end position="36"/>
    </location>
</feature>
<evidence type="ECO:0000313" key="4">
    <source>
        <dbReference type="Proteomes" id="UP000015105"/>
    </source>
</evidence>
<name>A0A453A6R9_AEGTS</name>
<reference evidence="3" key="4">
    <citation type="submission" date="2019-03" db="UniProtKB">
        <authorList>
            <consortium name="EnsemblPlants"/>
        </authorList>
    </citation>
    <scope>IDENTIFICATION</scope>
</reference>
<dbReference type="Proteomes" id="UP000015105">
    <property type="component" value="Chromosome 2D"/>
</dbReference>
<dbReference type="PANTHER" id="PTHR47251">
    <property type="entry name" value="FINGER DOMAIN PROTEIN, PUTATIVE (AFU_ORTHOLOGUE AFUA_3G04180)-RELATED"/>
    <property type="match status" value="1"/>
</dbReference>
<evidence type="ECO:0000313" key="3">
    <source>
        <dbReference type="EnsemblPlants" id="AET2Gv20007000.5"/>
    </source>
</evidence>
<proteinExistence type="predicted"/>
<dbReference type="GO" id="GO:0003676">
    <property type="term" value="F:nucleic acid binding"/>
    <property type="evidence" value="ECO:0007669"/>
    <property type="project" value="InterPro"/>
</dbReference>
<protein>
    <recommendedName>
        <fullName evidence="2">G-patch domain-containing protein</fullName>
    </recommendedName>
</protein>
<keyword evidence="1" id="KW-0472">Membrane</keyword>
<keyword evidence="4" id="KW-1185">Reference proteome</keyword>
<dbReference type="AlphaFoldDB" id="A0A453A6R9"/>
<organism evidence="3 4">
    <name type="scientific">Aegilops tauschii subsp. strangulata</name>
    <name type="common">Goatgrass</name>
    <dbReference type="NCBI Taxonomy" id="200361"/>
    <lineage>
        <taxon>Eukaryota</taxon>
        <taxon>Viridiplantae</taxon>
        <taxon>Streptophyta</taxon>
        <taxon>Embryophyta</taxon>
        <taxon>Tracheophyta</taxon>
        <taxon>Spermatophyta</taxon>
        <taxon>Magnoliopsida</taxon>
        <taxon>Liliopsida</taxon>
        <taxon>Poales</taxon>
        <taxon>Poaceae</taxon>
        <taxon>BOP clade</taxon>
        <taxon>Pooideae</taxon>
        <taxon>Triticodae</taxon>
        <taxon>Triticeae</taxon>
        <taxon>Triticinae</taxon>
        <taxon>Aegilops</taxon>
    </lineage>
</organism>
<dbReference type="PROSITE" id="PS50174">
    <property type="entry name" value="G_PATCH"/>
    <property type="match status" value="1"/>
</dbReference>
<dbReference type="EnsemblPlants" id="AET2Gv20007000.5">
    <property type="protein sequence ID" value="AET2Gv20007000.5"/>
    <property type="gene ID" value="AET2Gv20007000"/>
</dbReference>
<dbReference type="InterPro" id="IPR000467">
    <property type="entry name" value="G_patch_dom"/>
</dbReference>
<dbReference type="PANTHER" id="PTHR47251:SF1">
    <property type="entry name" value="FINGER DOMAIN PROTEIN, PUTATIVE (AFU_ORTHOLOGUE AFUA_3G04180)-RELATED"/>
    <property type="match status" value="1"/>
</dbReference>
<reference evidence="4" key="1">
    <citation type="journal article" date="2014" name="Science">
        <title>Ancient hybridizations among the ancestral genomes of bread wheat.</title>
        <authorList>
            <consortium name="International Wheat Genome Sequencing Consortium,"/>
            <person name="Marcussen T."/>
            <person name="Sandve S.R."/>
            <person name="Heier L."/>
            <person name="Spannagl M."/>
            <person name="Pfeifer M."/>
            <person name="Jakobsen K.S."/>
            <person name="Wulff B.B."/>
            <person name="Steuernagel B."/>
            <person name="Mayer K.F."/>
            <person name="Olsen O.A."/>
        </authorList>
    </citation>
    <scope>NUCLEOTIDE SEQUENCE [LARGE SCALE GENOMIC DNA]</scope>
    <source>
        <strain evidence="4">cv. AL8/78</strain>
    </source>
</reference>
<reference evidence="3" key="3">
    <citation type="journal article" date="2017" name="Nature">
        <title>Genome sequence of the progenitor of the wheat D genome Aegilops tauschii.</title>
        <authorList>
            <person name="Luo M.C."/>
            <person name="Gu Y.Q."/>
            <person name="Puiu D."/>
            <person name="Wang H."/>
            <person name="Twardziok S.O."/>
            <person name="Deal K.R."/>
            <person name="Huo N."/>
            <person name="Zhu T."/>
            <person name="Wang L."/>
            <person name="Wang Y."/>
            <person name="McGuire P.E."/>
            <person name="Liu S."/>
            <person name="Long H."/>
            <person name="Ramasamy R.K."/>
            <person name="Rodriguez J.C."/>
            <person name="Van S.L."/>
            <person name="Yuan L."/>
            <person name="Wang Z."/>
            <person name="Xia Z."/>
            <person name="Xiao L."/>
            <person name="Anderson O.D."/>
            <person name="Ouyang S."/>
            <person name="Liang Y."/>
            <person name="Zimin A.V."/>
            <person name="Pertea G."/>
            <person name="Qi P."/>
            <person name="Bennetzen J.L."/>
            <person name="Dai X."/>
            <person name="Dawson M.W."/>
            <person name="Muller H.G."/>
            <person name="Kugler K."/>
            <person name="Rivarola-Duarte L."/>
            <person name="Spannagl M."/>
            <person name="Mayer K.F.X."/>
            <person name="Lu F.H."/>
            <person name="Bevan M.W."/>
            <person name="Leroy P."/>
            <person name="Li P."/>
            <person name="You F.M."/>
            <person name="Sun Q."/>
            <person name="Liu Z."/>
            <person name="Lyons E."/>
            <person name="Wicker T."/>
            <person name="Salzberg S.L."/>
            <person name="Devos K.M."/>
            <person name="Dvorak J."/>
        </authorList>
    </citation>
    <scope>NUCLEOTIDE SEQUENCE [LARGE SCALE GENOMIC DNA]</scope>
    <source>
        <strain evidence="3">cv. AL8/78</strain>
    </source>
</reference>
<evidence type="ECO:0000256" key="1">
    <source>
        <dbReference type="SAM" id="Phobius"/>
    </source>
</evidence>
<sequence>MGWKSGKGLGKNEQGILEPIKAGIRDAKLGVGKQEQDDFFTAEDNVQRKRLNVELEETEEHIKKRELSALHSTYAGVPFGYGVVASTLMNFLASCALFIWWLLFPAWCES</sequence>
<keyword evidence="1" id="KW-1133">Transmembrane helix</keyword>
<accession>A0A453A6R9</accession>